<protein>
    <submittedName>
        <fullName evidence="1">Uncharacterized protein</fullName>
    </submittedName>
</protein>
<evidence type="ECO:0000313" key="1">
    <source>
        <dbReference type="EMBL" id="SVE50467.1"/>
    </source>
</evidence>
<name>A0A383E0V9_9ZZZZ</name>
<reference evidence="1" key="1">
    <citation type="submission" date="2018-05" db="EMBL/GenBank/DDBJ databases">
        <authorList>
            <person name="Lanie J.A."/>
            <person name="Ng W.-L."/>
            <person name="Kazmierczak K.M."/>
            <person name="Andrzejewski T.M."/>
            <person name="Davidsen T.M."/>
            <person name="Wayne K.J."/>
            <person name="Tettelin H."/>
            <person name="Glass J.I."/>
            <person name="Rusch D."/>
            <person name="Podicherti R."/>
            <person name="Tsui H.-C.T."/>
            <person name="Winkler M.E."/>
        </authorList>
    </citation>
    <scope>NUCLEOTIDE SEQUENCE</scope>
</reference>
<accession>A0A383E0V9</accession>
<proteinExistence type="predicted"/>
<dbReference type="AlphaFoldDB" id="A0A383E0V9"/>
<dbReference type="EMBL" id="UINC01221925">
    <property type="protein sequence ID" value="SVE50467.1"/>
    <property type="molecule type" value="Genomic_DNA"/>
</dbReference>
<gene>
    <name evidence="1" type="ORF">METZ01_LOCUS503321</name>
</gene>
<organism evidence="1">
    <name type="scientific">marine metagenome</name>
    <dbReference type="NCBI Taxonomy" id="408172"/>
    <lineage>
        <taxon>unclassified sequences</taxon>
        <taxon>metagenomes</taxon>
        <taxon>ecological metagenomes</taxon>
    </lineage>
</organism>
<sequence>MNKPVGTLDSLTDGVLSFTTDVARSGLEEGKDEYVSSWRLNLEPANPNQFSYEYTVTKPDMTTFSAKAVVSRVN</sequence>